<gene>
    <name evidence="2" type="ORF">BS411_15375</name>
</gene>
<evidence type="ECO:0000313" key="2">
    <source>
        <dbReference type="EMBL" id="PUX19929.1"/>
    </source>
</evidence>
<feature type="signal peptide" evidence="1">
    <location>
        <begin position="1"/>
        <end position="22"/>
    </location>
</feature>
<proteinExistence type="predicted"/>
<keyword evidence="1" id="KW-0732">Signal</keyword>
<dbReference type="EMBL" id="MSAG01000027">
    <property type="protein sequence ID" value="PUX19929.1"/>
    <property type="molecule type" value="Genomic_DNA"/>
</dbReference>
<dbReference type="AlphaFoldDB" id="A0A2T7B2I9"/>
<protein>
    <submittedName>
        <fullName evidence="2">Uncharacterized protein</fullName>
    </submittedName>
</protein>
<comment type="caution">
    <text evidence="2">The sequence shown here is derived from an EMBL/GenBank/DDBJ whole genome shotgun (WGS) entry which is preliminary data.</text>
</comment>
<evidence type="ECO:0000256" key="1">
    <source>
        <dbReference type="SAM" id="SignalP"/>
    </source>
</evidence>
<sequence length="75" mass="7676">MNTINTAAAALALSVLSFSAFAAPTTQPSQNNAPYAGWRASDIEAGTNIQPGAVTTGQSMNDAFNTQTLVAGDWS</sequence>
<feature type="chain" id="PRO_5015711743" evidence="1">
    <location>
        <begin position="23"/>
        <end position="75"/>
    </location>
</feature>
<name>A0A2T7B2I9_9ENTR</name>
<dbReference type="OrthoDB" id="6625426at2"/>
<dbReference type="RefSeq" id="WP_007760410.1">
    <property type="nucleotide sequence ID" value="NZ_CP187984.1"/>
</dbReference>
<accession>A0A2T7B2I9</accession>
<organism evidence="2">
    <name type="scientific">Cronobacter turicensis</name>
    <dbReference type="NCBI Taxonomy" id="413502"/>
    <lineage>
        <taxon>Bacteria</taxon>
        <taxon>Pseudomonadati</taxon>
        <taxon>Pseudomonadota</taxon>
        <taxon>Gammaproteobacteria</taxon>
        <taxon>Enterobacterales</taxon>
        <taxon>Enterobacteriaceae</taxon>
        <taxon>Cronobacter</taxon>
    </lineage>
</organism>
<reference evidence="2" key="1">
    <citation type="submission" date="2016-12" db="EMBL/GenBank/DDBJ databases">
        <title>Analysis of the Molecular Diversity Among Cronobacter Species Isolated from Filth Flies Using a Pan Genomic DNA Microarray.</title>
        <authorList>
            <person name="Pava-Ripoll M."/>
            <person name="Tall B."/>
            <person name="Farber J."/>
            <person name="Fanning S."/>
            <person name="Lehner A."/>
            <person name="Stephan R."/>
            <person name="Pagotto F."/>
            <person name="Iverson C."/>
            <person name="Ziobro G."/>
            <person name="Miller A."/>
            <person name="Pearson R."/>
            <person name="Yan Q."/>
            <person name="Kim M."/>
            <person name="Jeong S."/>
            <person name="Park J."/>
            <person name="Jun S."/>
            <person name="Choi H."/>
            <person name="Chung T."/>
            <person name="Yoo Y."/>
            <person name="Park E."/>
            <person name="Hwang S."/>
            <person name="Lee B."/>
            <person name="Sathyamoorthy V."/>
            <person name="Carter L."/>
            <person name="Mammel M."/>
            <person name="Jackson S."/>
            <person name="Kothary M."/>
            <person name="Patel I."/>
            <person name="Grim C."/>
            <person name="Gopinath G."/>
            <person name="Gangiredla J."/>
            <person name="Chase H."/>
        </authorList>
    </citation>
    <scope>NUCLEOTIDE SEQUENCE [LARGE SCALE GENOMIC DNA]</scope>
    <source>
        <strain evidence="2">MOD1-Sh41s</strain>
    </source>
</reference>